<name>A0ACC0Q290_RHOML</name>
<gene>
    <name evidence="1" type="ORF">RHMOL_Rhmol01G0160300</name>
</gene>
<evidence type="ECO:0000313" key="2">
    <source>
        <dbReference type="Proteomes" id="UP001062846"/>
    </source>
</evidence>
<organism evidence="1 2">
    <name type="scientific">Rhododendron molle</name>
    <name type="common">Chinese azalea</name>
    <name type="synonym">Azalea mollis</name>
    <dbReference type="NCBI Taxonomy" id="49168"/>
    <lineage>
        <taxon>Eukaryota</taxon>
        <taxon>Viridiplantae</taxon>
        <taxon>Streptophyta</taxon>
        <taxon>Embryophyta</taxon>
        <taxon>Tracheophyta</taxon>
        <taxon>Spermatophyta</taxon>
        <taxon>Magnoliopsida</taxon>
        <taxon>eudicotyledons</taxon>
        <taxon>Gunneridae</taxon>
        <taxon>Pentapetalae</taxon>
        <taxon>asterids</taxon>
        <taxon>Ericales</taxon>
        <taxon>Ericaceae</taxon>
        <taxon>Ericoideae</taxon>
        <taxon>Rhodoreae</taxon>
        <taxon>Rhododendron</taxon>
    </lineage>
</organism>
<evidence type="ECO:0000313" key="1">
    <source>
        <dbReference type="EMBL" id="KAI8571946.1"/>
    </source>
</evidence>
<accession>A0ACC0Q290</accession>
<proteinExistence type="predicted"/>
<protein>
    <submittedName>
        <fullName evidence="1">Uncharacterized protein</fullName>
    </submittedName>
</protein>
<dbReference type="EMBL" id="CM046388">
    <property type="protein sequence ID" value="KAI8571946.1"/>
    <property type="molecule type" value="Genomic_DNA"/>
</dbReference>
<dbReference type="Proteomes" id="UP001062846">
    <property type="component" value="Chromosome 1"/>
</dbReference>
<reference evidence="1" key="1">
    <citation type="submission" date="2022-02" db="EMBL/GenBank/DDBJ databases">
        <title>Plant Genome Project.</title>
        <authorList>
            <person name="Zhang R.-G."/>
        </authorList>
    </citation>
    <scope>NUCLEOTIDE SEQUENCE</scope>
    <source>
        <strain evidence="1">AT1</strain>
    </source>
</reference>
<keyword evidence="2" id="KW-1185">Reference proteome</keyword>
<comment type="caution">
    <text evidence="1">The sequence shown here is derived from an EMBL/GenBank/DDBJ whole genome shotgun (WGS) entry which is preliminary data.</text>
</comment>
<sequence length="158" mass="18067">MAEHDVITPLLSNHGLSQPSDEPQVIITVDGDRCSDQRFPDRPTNQNGQTNNTQLGIENLFEFLGASRIHVPPTCTIDPFRNHTPMIEGVYEWLKFLVCVPITILRLLLFGLSLLVGYLSTKFALHGWKDKQNPMPKWRCRLMWVTRICARCILFSFG</sequence>